<keyword evidence="2" id="KW-1185">Reference proteome</keyword>
<reference evidence="1 2" key="1">
    <citation type="submission" date="2023-02" db="EMBL/GenBank/DDBJ databases">
        <title>Devosia algicola sp. nov., isolated from the phycosphere of marine algae.</title>
        <authorList>
            <person name="Kim J.M."/>
            <person name="Lee J.K."/>
            <person name="Choi B.J."/>
            <person name="Bayburt H."/>
            <person name="Jeon C.O."/>
        </authorList>
    </citation>
    <scope>NUCLEOTIDE SEQUENCE [LARGE SCALE GENOMIC DNA]</scope>
    <source>
        <strain evidence="1 2">G20-9</strain>
    </source>
</reference>
<dbReference type="EMBL" id="CP118246">
    <property type="protein sequence ID" value="WDR02857.1"/>
    <property type="molecule type" value="Genomic_DNA"/>
</dbReference>
<gene>
    <name evidence="1" type="ORF">PSQ19_01095</name>
</gene>
<proteinExistence type="predicted"/>
<dbReference type="Proteomes" id="UP001220530">
    <property type="component" value="Chromosome"/>
</dbReference>
<organism evidence="1 2">
    <name type="scientific">Devosia algicola</name>
    <dbReference type="NCBI Taxonomy" id="3026418"/>
    <lineage>
        <taxon>Bacteria</taxon>
        <taxon>Pseudomonadati</taxon>
        <taxon>Pseudomonadota</taxon>
        <taxon>Alphaproteobacteria</taxon>
        <taxon>Hyphomicrobiales</taxon>
        <taxon>Devosiaceae</taxon>
        <taxon>Devosia</taxon>
    </lineage>
</organism>
<protein>
    <submittedName>
        <fullName evidence="1">Uncharacterized protein</fullName>
    </submittedName>
</protein>
<evidence type="ECO:0000313" key="1">
    <source>
        <dbReference type="EMBL" id="WDR02857.1"/>
    </source>
</evidence>
<accession>A0ABY7YNS9</accession>
<name>A0ABY7YNS9_9HYPH</name>
<dbReference type="RefSeq" id="WP_282219259.1">
    <property type="nucleotide sequence ID" value="NZ_CP118246.1"/>
</dbReference>
<sequence>MSGGTIGTRRSTRLGMVLVALLVAGGFLVVAGNTQLFYAAFISKPQCVDHLKTKGPSGTYQAAKPAC</sequence>
<evidence type="ECO:0000313" key="2">
    <source>
        <dbReference type="Proteomes" id="UP001220530"/>
    </source>
</evidence>